<organism evidence="2 3">
    <name type="scientific">Neogemmobacter tilapiae</name>
    <dbReference type="NCBI Taxonomy" id="875041"/>
    <lineage>
        <taxon>Bacteria</taxon>
        <taxon>Pseudomonadati</taxon>
        <taxon>Pseudomonadota</taxon>
        <taxon>Alphaproteobacteria</taxon>
        <taxon>Rhodobacterales</taxon>
        <taxon>Paracoccaceae</taxon>
        <taxon>Neogemmobacter</taxon>
    </lineage>
</organism>
<dbReference type="InterPro" id="IPR036412">
    <property type="entry name" value="HAD-like_sf"/>
</dbReference>
<proteinExistence type="predicted"/>
<dbReference type="InterPro" id="IPR001347">
    <property type="entry name" value="SIS_dom"/>
</dbReference>
<dbReference type="GO" id="GO:1901135">
    <property type="term" value="P:carbohydrate derivative metabolic process"/>
    <property type="evidence" value="ECO:0007669"/>
    <property type="project" value="InterPro"/>
</dbReference>
<reference evidence="2" key="1">
    <citation type="journal article" date="2014" name="Int. J. Syst. Evol. Microbiol.">
        <title>Complete genome sequence of Corynebacterium casei LMG S-19264T (=DSM 44701T), isolated from a smear-ripened cheese.</title>
        <authorList>
            <consortium name="US DOE Joint Genome Institute (JGI-PGF)"/>
            <person name="Walter F."/>
            <person name="Albersmeier A."/>
            <person name="Kalinowski J."/>
            <person name="Ruckert C."/>
        </authorList>
    </citation>
    <scope>NUCLEOTIDE SEQUENCE</scope>
    <source>
        <strain evidence="2">KCTC 23310</strain>
    </source>
</reference>
<evidence type="ECO:0000313" key="2">
    <source>
        <dbReference type="EMBL" id="GHC61970.1"/>
    </source>
</evidence>
<dbReference type="Gene3D" id="3.40.50.1000">
    <property type="entry name" value="HAD superfamily/HAD-like"/>
    <property type="match status" value="1"/>
</dbReference>
<dbReference type="InterPro" id="IPR046348">
    <property type="entry name" value="SIS_dom_sf"/>
</dbReference>
<evidence type="ECO:0000259" key="1">
    <source>
        <dbReference type="PROSITE" id="PS51464"/>
    </source>
</evidence>
<name>A0A918TU30_9RHOB</name>
<dbReference type="SUPFAM" id="SSF56784">
    <property type="entry name" value="HAD-like"/>
    <property type="match status" value="1"/>
</dbReference>
<reference evidence="2" key="2">
    <citation type="submission" date="2020-09" db="EMBL/GenBank/DDBJ databases">
        <authorList>
            <person name="Sun Q."/>
            <person name="Kim S."/>
        </authorList>
    </citation>
    <scope>NUCLEOTIDE SEQUENCE</scope>
    <source>
        <strain evidence="2">KCTC 23310</strain>
    </source>
</reference>
<gene>
    <name evidence="2" type="ORF">GCM10007315_27460</name>
</gene>
<dbReference type="Proteomes" id="UP000638981">
    <property type="component" value="Unassembled WGS sequence"/>
</dbReference>
<dbReference type="Pfam" id="PF08282">
    <property type="entry name" value="Hydrolase_3"/>
    <property type="match status" value="1"/>
</dbReference>
<feature type="domain" description="SIS" evidence="1">
    <location>
        <begin position="28"/>
        <end position="192"/>
    </location>
</feature>
<dbReference type="InterPro" id="IPR023214">
    <property type="entry name" value="HAD_sf"/>
</dbReference>
<accession>A0A918TU30</accession>
<protein>
    <recommendedName>
        <fullName evidence="1">SIS domain-containing protein</fullName>
    </recommendedName>
</protein>
<dbReference type="AlphaFoldDB" id="A0A918TU30"/>
<sequence>MTTPVFTAKLDALPTTLDLFQTFDSGPLAVALTDGVRRHALSIGSGGSAITAEYLARCRDTLGFGPTTVQTPMELVADHHDLSETDIWLFSASGDNPDAMAASQAAFDRGGRKVHLVTRNTDGSAARHVAGGGGTVHVVPVADPKDGYLATHSLVSSVVALLLACDGASRDPRGAAHILDTIAFRLAEMRDPAHRASMATRLSSLRRSDTLVVAGDPHLKPLSVLLDTSIWEASLCHVQTTDFRNLAHGRHGWLHHRQDETLVLALTGTDTRATWAAISDLLPPSLRRDVVDQRSCGRLDNALAMIDGLSIIEAMGTVVGIDPGKPGIGEFGRAIYDDRSLTDLARALPPHVRHKRAAISKSDSHDPDDDPLDLIGRERLRTLADADIGGAVFDYDGTIVTTAGRYSEPDREIIDQLIRLYRSGLRIGFATGRGGSAGEELRKVLPADMLSSIPIGYYNGGHIRMADVDVDEDRAPANTAITETAAFLNDRSELFFCHKFKHQEVQITVEMNKLRHPYRFPVDLEGCAPFAAGLVRVMGSGHSYDIVPAASSKLSVVNAIKADLPVGVEVLCFGDSGSRPGNDHALLSHPYGISVGDVCGAANGSWSLFGSGPAGPKALLNILCALVPSNIGRVRLDVASLGLDRR</sequence>
<evidence type="ECO:0000313" key="3">
    <source>
        <dbReference type="Proteomes" id="UP000638981"/>
    </source>
</evidence>
<dbReference type="RefSeq" id="WP_189412269.1">
    <property type="nucleotide sequence ID" value="NZ_BMYJ01000009.1"/>
</dbReference>
<dbReference type="EMBL" id="BMYJ01000009">
    <property type="protein sequence ID" value="GHC61970.1"/>
    <property type="molecule type" value="Genomic_DNA"/>
</dbReference>
<dbReference type="PROSITE" id="PS51464">
    <property type="entry name" value="SIS"/>
    <property type="match status" value="1"/>
</dbReference>
<comment type="caution">
    <text evidence="2">The sequence shown here is derived from an EMBL/GenBank/DDBJ whole genome shotgun (WGS) entry which is preliminary data.</text>
</comment>
<dbReference type="GO" id="GO:0097367">
    <property type="term" value="F:carbohydrate derivative binding"/>
    <property type="evidence" value="ECO:0007669"/>
    <property type="project" value="InterPro"/>
</dbReference>
<dbReference type="Gene3D" id="3.40.50.10490">
    <property type="entry name" value="Glucose-6-phosphate isomerase like protein, domain 1"/>
    <property type="match status" value="1"/>
</dbReference>
<keyword evidence="3" id="KW-1185">Reference proteome</keyword>
<dbReference type="SUPFAM" id="SSF53697">
    <property type="entry name" value="SIS domain"/>
    <property type="match status" value="1"/>
</dbReference>